<dbReference type="Proteomes" id="UP000053989">
    <property type="component" value="Unassembled WGS sequence"/>
</dbReference>
<evidence type="ECO:0000313" key="1">
    <source>
        <dbReference type="EMBL" id="KIM57816.1"/>
    </source>
</evidence>
<evidence type="ECO:0000313" key="2">
    <source>
        <dbReference type="Proteomes" id="UP000053989"/>
    </source>
</evidence>
<gene>
    <name evidence="1" type="ORF">SCLCIDRAFT_1219068</name>
</gene>
<dbReference type="InParanoid" id="A0A0C3DP97"/>
<dbReference type="EMBL" id="KN822095">
    <property type="protein sequence ID" value="KIM57816.1"/>
    <property type="molecule type" value="Genomic_DNA"/>
</dbReference>
<accession>A0A0C3DP97</accession>
<dbReference type="HOGENOM" id="CLU_2795478_0_0_1"/>
<protein>
    <submittedName>
        <fullName evidence="1">Uncharacterized protein</fullName>
    </submittedName>
</protein>
<name>A0A0C3DP97_9AGAM</name>
<reference evidence="2" key="2">
    <citation type="submission" date="2015-01" db="EMBL/GenBank/DDBJ databases">
        <title>Evolutionary Origins and Diversification of the Mycorrhizal Mutualists.</title>
        <authorList>
            <consortium name="DOE Joint Genome Institute"/>
            <consortium name="Mycorrhizal Genomics Consortium"/>
            <person name="Kohler A."/>
            <person name="Kuo A."/>
            <person name="Nagy L.G."/>
            <person name="Floudas D."/>
            <person name="Copeland A."/>
            <person name="Barry K.W."/>
            <person name="Cichocki N."/>
            <person name="Veneault-Fourrey C."/>
            <person name="LaButti K."/>
            <person name="Lindquist E.A."/>
            <person name="Lipzen A."/>
            <person name="Lundell T."/>
            <person name="Morin E."/>
            <person name="Murat C."/>
            <person name="Riley R."/>
            <person name="Ohm R."/>
            <person name="Sun H."/>
            <person name="Tunlid A."/>
            <person name="Henrissat B."/>
            <person name="Grigoriev I.V."/>
            <person name="Hibbett D.S."/>
            <person name="Martin F."/>
        </authorList>
    </citation>
    <scope>NUCLEOTIDE SEQUENCE [LARGE SCALE GENOMIC DNA]</scope>
    <source>
        <strain evidence="2">Foug A</strain>
    </source>
</reference>
<organism evidence="1 2">
    <name type="scientific">Scleroderma citrinum Foug A</name>
    <dbReference type="NCBI Taxonomy" id="1036808"/>
    <lineage>
        <taxon>Eukaryota</taxon>
        <taxon>Fungi</taxon>
        <taxon>Dikarya</taxon>
        <taxon>Basidiomycota</taxon>
        <taxon>Agaricomycotina</taxon>
        <taxon>Agaricomycetes</taxon>
        <taxon>Agaricomycetidae</taxon>
        <taxon>Boletales</taxon>
        <taxon>Sclerodermatineae</taxon>
        <taxon>Sclerodermataceae</taxon>
        <taxon>Scleroderma</taxon>
    </lineage>
</organism>
<dbReference type="AlphaFoldDB" id="A0A0C3DP97"/>
<sequence>MWRPYTIGFRATLKIGGTCHTKKSHDESIIRSIGSPRISTQLEHAITPEHPSASITSSRQGCQSWTVV</sequence>
<proteinExistence type="predicted"/>
<reference evidence="1 2" key="1">
    <citation type="submission" date="2014-04" db="EMBL/GenBank/DDBJ databases">
        <authorList>
            <consortium name="DOE Joint Genome Institute"/>
            <person name="Kuo A."/>
            <person name="Kohler A."/>
            <person name="Nagy L.G."/>
            <person name="Floudas D."/>
            <person name="Copeland A."/>
            <person name="Barry K.W."/>
            <person name="Cichocki N."/>
            <person name="Veneault-Fourrey C."/>
            <person name="LaButti K."/>
            <person name="Lindquist E.A."/>
            <person name="Lipzen A."/>
            <person name="Lundell T."/>
            <person name="Morin E."/>
            <person name="Murat C."/>
            <person name="Sun H."/>
            <person name="Tunlid A."/>
            <person name="Henrissat B."/>
            <person name="Grigoriev I.V."/>
            <person name="Hibbett D.S."/>
            <person name="Martin F."/>
            <person name="Nordberg H.P."/>
            <person name="Cantor M.N."/>
            <person name="Hua S.X."/>
        </authorList>
    </citation>
    <scope>NUCLEOTIDE SEQUENCE [LARGE SCALE GENOMIC DNA]</scope>
    <source>
        <strain evidence="1 2">Foug A</strain>
    </source>
</reference>
<keyword evidence="2" id="KW-1185">Reference proteome</keyword>